<dbReference type="Gene3D" id="3.30.70.270">
    <property type="match status" value="1"/>
</dbReference>
<evidence type="ECO:0000256" key="1">
    <source>
        <dbReference type="SAM" id="MobiDB-lite"/>
    </source>
</evidence>
<dbReference type="SUPFAM" id="SSF56672">
    <property type="entry name" value="DNA/RNA polymerases"/>
    <property type="match status" value="1"/>
</dbReference>
<organism evidence="2">
    <name type="scientific">Sesamum radiatum</name>
    <name type="common">Black benniseed</name>
    <dbReference type="NCBI Taxonomy" id="300843"/>
    <lineage>
        <taxon>Eukaryota</taxon>
        <taxon>Viridiplantae</taxon>
        <taxon>Streptophyta</taxon>
        <taxon>Embryophyta</taxon>
        <taxon>Tracheophyta</taxon>
        <taxon>Spermatophyta</taxon>
        <taxon>Magnoliopsida</taxon>
        <taxon>eudicotyledons</taxon>
        <taxon>Gunneridae</taxon>
        <taxon>Pentapetalae</taxon>
        <taxon>asterids</taxon>
        <taxon>lamiids</taxon>
        <taxon>Lamiales</taxon>
        <taxon>Pedaliaceae</taxon>
        <taxon>Sesamum</taxon>
    </lineage>
</organism>
<name>A0AAW2WI19_SESRA</name>
<feature type="region of interest" description="Disordered" evidence="1">
    <location>
        <begin position="1"/>
        <end position="57"/>
    </location>
</feature>
<reference evidence="2" key="2">
    <citation type="journal article" date="2024" name="Plant">
        <title>Genomic evolution and insights into agronomic trait innovations of Sesamum species.</title>
        <authorList>
            <person name="Miao H."/>
            <person name="Wang L."/>
            <person name="Qu L."/>
            <person name="Liu H."/>
            <person name="Sun Y."/>
            <person name="Le M."/>
            <person name="Wang Q."/>
            <person name="Wei S."/>
            <person name="Zheng Y."/>
            <person name="Lin W."/>
            <person name="Duan Y."/>
            <person name="Cao H."/>
            <person name="Xiong S."/>
            <person name="Wang X."/>
            <person name="Wei L."/>
            <person name="Li C."/>
            <person name="Ma Q."/>
            <person name="Ju M."/>
            <person name="Zhao R."/>
            <person name="Li G."/>
            <person name="Mu C."/>
            <person name="Tian Q."/>
            <person name="Mei H."/>
            <person name="Zhang T."/>
            <person name="Gao T."/>
            <person name="Zhang H."/>
        </authorList>
    </citation>
    <scope>NUCLEOTIDE SEQUENCE</scope>
    <source>
        <strain evidence="2">G02</strain>
    </source>
</reference>
<dbReference type="PANTHER" id="PTHR15503">
    <property type="entry name" value="LDOC1 RELATED"/>
    <property type="match status" value="1"/>
</dbReference>
<dbReference type="InterPro" id="IPR032567">
    <property type="entry name" value="RTL1-rel"/>
</dbReference>
<dbReference type="Gene3D" id="3.10.10.10">
    <property type="entry name" value="HIV Type 1 Reverse Transcriptase, subunit A, domain 1"/>
    <property type="match status" value="1"/>
</dbReference>
<accession>A0AAW2WI19</accession>
<reference evidence="2" key="1">
    <citation type="submission" date="2020-06" db="EMBL/GenBank/DDBJ databases">
        <authorList>
            <person name="Li T."/>
            <person name="Hu X."/>
            <person name="Zhang T."/>
            <person name="Song X."/>
            <person name="Zhang H."/>
            <person name="Dai N."/>
            <person name="Sheng W."/>
            <person name="Hou X."/>
            <person name="Wei L."/>
        </authorList>
    </citation>
    <scope>NUCLEOTIDE SEQUENCE</scope>
    <source>
        <strain evidence="2">G02</strain>
        <tissue evidence="2">Leaf</tissue>
    </source>
</reference>
<evidence type="ECO:0000313" key="2">
    <source>
        <dbReference type="EMBL" id="KAL0440729.1"/>
    </source>
</evidence>
<comment type="caution">
    <text evidence="2">The sequence shown here is derived from an EMBL/GenBank/DDBJ whole genome shotgun (WGS) entry which is preliminary data.</text>
</comment>
<dbReference type="EMBL" id="JACGWJ010000001">
    <property type="protein sequence ID" value="KAL0440729.1"/>
    <property type="molecule type" value="Genomic_DNA"/>
</dbReference>
<dbReference type="InterPro" id="IPR043128">
    <property type="entry name" value="Rev_trsase/Diguanyl_cyclase"/>
</dbReference>
<sequence>MSSGGGASKGTRSQNSIGNSGRGAKRDRGRSRDRSIDNINDNHPIGTGMGGSGAQVTQEQTQAKLYNMTREEALASNDVISVMDLKEFDVILGMIESSGQSKVVFVGERQVVPVCVISTIEARRLILEGYEAYLAHVADAKKVNPTLEEIVIVRDFTEVFPDNLSGLSPHRKVDFTIETIPRVAPILIAPFRMALVELQELKQQIEELFEKGFIRPSTSSWGAPVLFVKKKDDSMRLCVDYCQLNRVTVKNKYPLPRIDDLLDQLKRATTFSKIVEDSRKRHTKNSFPHSLRSL</sequence>
<feature type="compositionally biased region" description="Basic and acidic residues" evidence="1">
    <location>
        <begin position="24"/>
        <end position="36"/>
    </location>
</feature>
<dbReference type="PANTHER" id="PTHR15503:SF45">
    <property type="entry name" value="RNA-DIRECTED DNA POLYMERASE HOMOLOG"/>
    <property type="match status" value="1"/>
</dbReference>
<proteinExistence type="predicted"/>
<dbReference type="CDD" id="cd01647">
    <property type="entry name" value="RT_LTR"/>
    <property type="match status" value="1"/>
</dbReference>
<feature type="compositionally biased region" description="Polar residues" evidence="1">
    <location>
        <begin position="10"/>
        <end position="19"/>
    </location>
</feature>
<protein>
    <submittedName>
        <fullName evidence="2">Retrovirus-related Pol polyprotein from transposon</fullName>
    </submittedName>
</protein>
<gene>
    <name evidence="2" type="ORF">Sradi_0011800</name>
</gene>
<dbReference type="AlphaFoldDB" id="A0AAW2WI19"/>
<dbReference type="InterPro" id="IPR043502">
    <property type="entry name" value="DNA/RNA_pol_sf"/>
</dbReference>